<dbReference type="EMBL" id="CAMGYJ010000008">
    <property type="protein sequence ID" value="CAI0463040.1"/>
    <property type="molecule type" value="Genomic_DNA"/>
</dbReference>
<sequence>MSPSYSATGKYDEAKRARKMKRVEKAPAIKRQFQQSYSPRSS</sequence>
<protein>
    <submittedName>
        <fullName evidence="2">Uncharacterized protein</fullName>
    </submittedName>
</protein>
<evidence type="ECO:0000313" key="2">
    <source>
        <dbReference type="EMBL" id="CAI0463040.1"/>
    </source>
</evidence>
<gene>
    <name evidence="2" type="ORF">LITE_LOCUS35611</name>
</gene>
<name>A0AAV0NWW9_9ROSI</name>
<dbReference type="AlphaFoldDB" id="A0AAV0NWW9"/>
<accession>A0AAV0NWW9</accession>
<evidence type="ECO:0000313" key="3">
    <source>
        <dbReference type="Proteomes" id="UP001154282"/>
    </source>
</evidence>
<organism evidence="2 3">
    <name type="scientific">Linum tenue</name>
    <dbReference type="NCBI Taxonomy" id="586396"/>
    <lineage>
        <taxon>Eukaryota</taxon>
        <taxon>Viridiplantae</taxon>
        <taxon>Streptophyta</taxon>
        <taxon>Embryophyta</taxon>
        <taxon>Tracheophyta</taxon>
        <taxon>Spermatophyta</taxon>
        <taxon>Magnoliopsida</taxon>
        <taxon>eudicotyledons</taxon>
        <taxon>Gunneridae</taxon>
        <taxon>Pentapetalae</taxon>
        <taxon>rosids</taxon>
        <taxon>fabids</taxon>
        <taxon>Malpighiales</taxon>
        <taxon>Linaceae</taxon>
        <taxon>Linum</taxon>
    </lineage>
</organism>
<keyword evidence="3" id="KW-1185">Reference proteome</keyword>
<feature type="compositionally biased region" description="Polar residues" evidence="1">
    <location>
        <begin position="32"/>
        <end position="42"/>
    </location>
</feature>
<evidence type="ECO:0000256" key="1">
    <source>
        <dbReference type="SAM" id="MobiDB-lite"/>
    </source>
</evidence>
<feature type="region of interest" description="Disordered" evidence="1">
    <location>
        <begin position="1"/>
        <end position="42"/>
    </location>
</feature>
<comment type="caution">
    <text evidence="2">The sequence shown here is derived from an EMBL/GenBank/DDBJ whole genome shotgun (WGS) entry which is preliminary data.</text>
</comment>
<dbReference type="Proteomes" id="UP001154282">
    <property type="component" value="Unassembled WGS sequence"/>
</dbReference>
<proteinExistence type="predicted"/>
<reference evidence="2" key="1">
    <citation type="submission" date="2022-08" db="EMBL/GenBank/DDBJ databases">
        <authorList>
            <person name="Gutierrez-Valencia J."/>
        </authorList>
    </citation>
    <scope>NUCLEOTIDE SEQUENCE</scope>
</reference>